<dbReference type="Proteomes" id="UP001062846">
    <property type="component" value="Chromosome 2"/>
</dbReference>
<protein>
    <submittedName>
        <fullName evidence="1">Uncharacterized protein</fullName>
    </submittedName>
</protein>
<dbReference type="EMBL" id="CM046389">
    <property type="protein sequence ID" value="KAI8568951.1"/>
    <property type="molecule type" value="Genomic_DNA"/>
</dbReference>
<comment type="caution">
    <text evidence="1">The sequence shown here is derived from an EMBL/GenBank/DDBJ whole genome shotgun (WGS) entry which is preliminary data.</text>
</comment>
<reference evidence="1" key="1">
    <citation type="submission" date="2022-02" db="EMBL/GenBank/DDBJ databases">
        <title>Plant Genome Project.</title>
        <authorList>
            <person name="Zhang R.-G."/>
        </authorList>
    </citation>
    <scope>NUCLEOTIDE SEQUENCE</scope>
    <source>
        <strain evidence="1">AT1</strain>
    </source>
</reference>
<gene>
    <name evidence="1" type="ORF">RHMOL_Rhmol02G0240600</name>
</gene>
<sequence length="325" mass="37048">MESPLAAILDPWLTRPETHDWESPRSRCLASIRDLRFMEPRPELLQAAMVYWDPVMHVFCFRNDEICPTMEEFQSYLRGFTDCEVLAIPPFQEGMSQLVQTKLNIPEELSASIIQNGNLNIVRLIELYGPEGALGDYVGQAHKRFVLSICALAAYMLISAGEGVCPSIVSIALQMDARKNIMPVVLAETLMGLDLVKSGQASWFSGCPLLLQSENIVWRCPWLNLLVMTVNSAGFKGVVLAGLTSFTFYVPGRTLRQLGTSQESRCFGRERFELPTFDSHNMRAYEYSWNNRELEEPLPDPITWLESHYVKWLHREVKARSRGYF</sequence>
<proteinExistence type="predicted"/>
<keyword evidence="2" id="KW-1185">Reference proteome</keyword>
<evidence type="ECO:0000313" key="2">
    <source>
        <dbReference type="Proteomes" id="UP001062846"/>
    </source>
</evidence>
<evidence type="ECO:0000313" key="1">
    <source>
        <dbReference type="EMBL" id="KAI8568951.1"/>
    </source>
</evidence>
<organism evidence="1 2">
    <name type="scientific">Rhododendron molle</name>
    <name type="common">Chinese azalea</name>
    <name type="synonym">Azalea mollis</name>
    <dbReference type="NCBI Taxonomy" id="49168"/>
    <lineage>
        <taxon>Eukaryota</taxon>
        <taxon>Viridiplantae</taxon>
        <taxon>Streptophyta</taxon>
        <taxon>Embryophyta</taxon>
        <taxon>Tracheophyta</taxon>
        <taxon>Spermatophyta</taxon>
        <taxon>Magnoliopsida</taxon>
        <taxon>eudicotyledons</taxon>
        <taxon>Gunneridae</taxon>
        <taxon>Pentapetalae</taxon>
        <taxon>asterids</taxon>
        <taxon>Ericales</taxon>
        <taxon>Ericaceae</taxon>
        <taxon>Ericoideae</taxon>
        <taxon>Rhodoreae</taxon>
        <taxon>Rhododendron</taxon>
    </lineage>
</organism>
<name>A0ACC0PUW9_RHOML</name>
<accession>A0ACC0PUW9</accession>